<reference evidence="1 2" key="1">
    <citation type="submission" date="2018-09" db="EMBL/GenBank/DDBJ databases">
        <title>A high-quality reference genome of wild soybean provides a powerful tool to mine soybean genomes.</title>
        <authorList>
            <person name="Xie M."/>
            <person name="Chung C.Y.L."/>
            <person name="Li M.-W."/>
            <person name="Wong F.-L."/>
            <person name="Chan T.-F."/>
            <person name="Lam H.-M."/>
        </authorList>
    </citation>
    <scope>NUCLEOTIDE SEQUENCE [LARGE SCALE GENOMIC DNA]</scope>
    <source>
        <strain evidence="2">cv. W05</strain>
        <tissue evidence="1">Hypocotyl of etiolated seedlings</tissue>
    </source>
</reference>
<keyword evidence="2" id="KW-1185">Reference proteome</keyword>
<dbReference type="Proteomes" id="UP000289340">
    <property type="component" value="Chromosome 4"/>
</dbReference>
<dbReference type="AlphaFoldDB" id="A0A445KX17"/>
<accession>A0A445KX17</accession>
<proteinExistence type="predicted"/>
<protein>
    <submittedName>
        <fullName evidence="1">Uncharacterized protein</fullName>
    </submittedName>
</protein>
<evidence type="ECO:0000313" key="2">
    <source>
        <dbReference type="Proteomes" id="UP000289340"/>
    </source>
</evidence>
<comment type="caution">
    <text evidence="1">The sequence shown here is derived from an EMBL/GenBank/DDBJ whole genome shotgun (WGS) entry which is preliminary data.</text>
</comment>
<name>A0A445KX17_GLYSO</name>
<organism evidence="1 2">
    <name type="scientific">Glycine soja</name>
    <name type="common">Wild soybean</name>
    <dbReference type="NCBI Taxonomy" id="3848"/>
    <lineage>
        <taxon>Eukaryota</taxon>
        <taxon>Viridiplantae</taxon>
        <taxon>Streptophyta</taxon>
        <taxon>Embryophyta</taxon>
        <taxon>Tracheophyta</taxon>
        <taxon>Spermatophyta</taxon>
        <taxon>Magnoliopsida</taxon>
        <taxon>eudicotyledons</taxon>
        <taxon>Gunneridae</taxon>
        <taxon>Pentapetalae</taxon>
        <taxon>rosids</taxon>
        <taxon>fabids</taxon>
        <taxon>Fabales</taxon>
        <taxon>Fabaceae</taxon>
        <taxon>Papilionoideae</taxon>
        <taxon>50 kb inversion clade</taxon>
        <taxon>NPAAA clade</taxon>
        <taxon>indigoferoid/millettioid clade</taxon>
        <taxon>Phaseoleae</taxon>
        <taxon>Glycine</taxon>
        <taxon>Glycine subgen. Soja</taxon>
    </lineage>
</organism>
<gene>
    <name evidence="1" type="ORF">D0Y65_008925</name>
</gene>
<sequence>MSQAHSPISPISDTIITGLCSEEKSCSPSSPFLKGCKCNHCNLQSECWKIPFNSGSALFQIPNPNPTHTLDLSPHSDGTEEHQLLLQQFDDLLSY</sequence>
<dbReference type="EMBL" id="QZWG01000004">
    <property type="protein sequence ID" value="RZC15266.1"/>
    <property type="molecule type" value="Genomic_DNA"/>
</dbReference>
<evidence type="ECO:0000313" key="1">
    <source>
        <dbReference type="EMBL" id="RZC15266.1"/>
    </source>
</evidence>